<feature type="non-terminal residue" evidence="1">
    <location>
        <position position="1"/>
    </location>
</feature>
<gene>
    <name evidence="1" type="ORF">S06H3_09774</name>
</gene>
<reference evidence="1" key="1">
    <citation type="journal article" date="2014" name="Front. Microbiol.">
        <title>High frequency of phylogenetically diverse reductive dehalogenase-homologous genes in deep subseafloor sedimentary metagenomes.</title>
        <authorList>
            <person name="Kawai M."/>
            <person name="Futagami T."/>
            <person name="Toyoda A."/>
            <person name="Takaki Y."/>
            <person name="Nishi S."/>
            <person name="Hori S."/>
            <person name="Arai W."/>
            <person name="Tsubouchi T."/>
            <person name="Morono Y."/>
            <person name="Uchiyama I."/>
            <person name="Ito T."/>
            <person name="Fujiyama A."/>
            <person name="Inagaki F."/>
            <person name="Takami H."/>
        </authorList>
    </citation>
    <scope>NUCLEOTIDE SEQUENCE</scope>
    <source>
        <strain evidence="1">Expedition CK06-06</strain>
    </source>
</reference>
<dbReference type="EMBL" id="BARV01004378">
    <property type="protein sequence ID" value="GAI17648.1"/>
    <property type="molecule type" value="Genomic_DNA"/>
</dbReference>
<evidence type="ECO:0000313" key="1">
    <source>
        <dbReference type="EMBL" id="GAI17648.1"/>
    </source>
</evidence>
<proteinExistence type="predicted"/>
<name>X1LEX2_9ZZZZ</name>
<protein>
    <submittedName>
        <fullName evidence="1">Uncharacterized protein</fullName>
    </submittedName>
</protein>
<organism evidence="1">
    <name type="scientific">marine sediment metagenome</name>
    <dbReference type="NCBI Taxonomy" id="412755"/>
    <lineage>
        <taxon>unclassified sequences</taxon>
        <taxon>metagenomes</taxon>
        <taxon>ecological metagenomes</taxon>
    </lineage>
</organism>
<comment type="caution">
    <text evidence="1">The sequence shown here is derived from an EMBL/GenBank/DDBJ whole genome shotgun (WGS) entry which is preliminary data.</text>
</comment>
<dbReference type="AlphaFoldDB" id="X1LEX2"/>
<accession>X1LEX2</accession>
<sequence>HFWAQTWGPCVGIGVDNIGQDASERGLYFVASGGLLTMSAVGAQANTPANQYAGYLLPYTGPGPVGVDQPGALIHFMLQLSP</sequence>